<dbReference type="eggNOG" id="KOG4001">
    <property type="taxonomic scope" value="Eukaryota"/>
</dbReference>
<keyword evidence="3" id="KW-0505">Motor protein</keyword>
<keyword evidence="1" id="KW-0243">Dynein</keyword>
<keyword evidence="2" id="KW-0175">Coiled coil</keyword>
<gene>
    <name evidence="6" type="primary">DYLC6</name>
    <name evidence="6" type="ORF">Esi_0008_0116</name>
</gene>
<dbReference type="InterPro" id="IPR019347">
    <property type="entry name" value="Axonemal_dynein_light_chain"/>
</dbReference>
<organism evidence="6 7">
    <name type="scientific">Ectocarpus siliculosus</name>
    <name type="common">Brown alga</name>
    <name type="synonym">Conferva siliculosa</name>
    <dbReference type="NCBI Taxonomy" id="2880"/>
    <lineage>
        <taxon>Eukaryota</taxon>
        <taxon>Sar</taxon>
        <taxon>Stramenopiles</taxon>
        <taxon>Ochrophyta</taxon>
        <taxon>PX clade</taxon>
        <taxon>Phaeophyceae</taxon>
        <taxon>Ectocarpales</taxon>
        <taxon>Ectocarpaceae</taxon>
        <taxon>Ectocarpus</taxon>
    </lineage>
</organism>
<evidence type="ECO:0000256" key="1">
    <source>
        <dbReference type="ARBA" id="ARBA00023017"/>
    </source>
</evidence>
<dbReference type="PANTHER" id="PTHR13183:SF0">
    <property type="entry name" value="AXONEMAL DYNEIN LIGHT INTERMEDIATE POLYPEPTIDE 1"/>
    <property type="match status" value="1"/>
</dbReference>
<reference evidence="6 7" key="1">
    <citation type="journal article" date="2010" name="Nature">
        <title>The Ectocarpus genome and the independent evolution of multicellularity in brown algae.</title>
        <authorList>
            <person name="Cock J.M."/>
            <person name="Sterck L."/>
            <person name="Rouze P."/>
            <person name="Scornet D."/>
            <person name="Allen A.E."/>
            <person name="Amoutzias G."/>
            <person name="Anthouard V."/>
            <person name="Artiguenave F."/>
            <person name="Aury J.M."/>
            <person name="Badger J.H."/>
            <person name="Beszteri B."/>
            <person name="Billiau K."/>
            <person name="Bonnet E."/>
            <person name="Bothwell J.H."/>
            <person name="Bowler C."/>
            <person name="Boyen C."/>
            <person name="Brownlee C."/>
            <person name="Carrano C.J."/>
            <person name="Charrier B."/>
            <person name="Cho G.Y."/>
            <person name="Coelho S.M."/>
            <person name="Collen J."/>
            <person name="Corre E."/>
            <person name="Da Silva C."/>
            <person name="Delage L."/>
            <person name="Delaroque N."/>
            <person name="Dittami S.M."/>
            <person name="Doulbeau S."/>
            <person name="Elias M."/>
            <person name="Farnham G."/>
            <person name="Gachon C.M."/>
            <person name="Gschloessl B."/>
            <person name="Heesch S."/>
            <person name="Jabbari K."/>
            <person name="Jubin C."/>
            <person name="Kawai H."/>
            <person name="Kimura K."/>
            <person name="Kloareg B."/>
            <person name="Kupper F.C."/>
            <person name="Lang D."/>
            <person name="Le Bail A."/>
            <person name="Leblanc C."/>
            <person name="Lerouge P."/>
            <person name="Lohr M."/>
            <person name="Lopez P.J."/>
            <person name="Martens C."/>
            <person name="Maumus F."/>
            <person name="Michel G."/>
            <person name="Miranda-Saavedra D."/>
            <person name="Morales J."/>
            <person name="Moreau H."/>
            <person name="Motomura T."/>
            <person name="Nagasato C."/>
            <person name="Napoli C.A."/>
            <person name="Nelson D.R."/>
            <person name="Nyvall-Collen P."/>
            <person name="Peters A.F."/>
            <person name="Pommier C."/>
            <person name="Potin P."/>
            <person name="Poulain J."/>
            <person name="Quesneville H."/>
            <person name="Read B."/>
            <person name="Rensing S.A."/>
            <person name="Ritter A."/>
            <person name="Rousvoal S."/>
            <person name="Samanta M."/>
            <person name="Samson G."/>
            <person name="Schroeder D.C."/>
            <person name="Segurens B."/>
            <person name="Strittmatter M."/>
            <person name="Tonon T."/>
            <person name="Tregear J.W."/>
            <person name="Valentin K."/>
            <person name="von Dassow P."/>
            <person name="Yamagishi T."/>
            <person name="Van de Peer Y."/>
            <person name="Wincker P."/>
        </authorList>
    </citation>
    <scope>NUCLEOTIDE SEQUENCE [LARGE SCALE GENOMIC DNA]</scope>
    <source>
        <strain evidence="7">Ec32 / CCAP1310/4</strain>
    </source>
</reference>
<dbReference type="PANTHER" id="PTHR13183">
    <property type="entry name" value="AXONEMAL INNER ARM DYNEIN LIGHT CHAIN 28"/>
    <property type="match status" value="1"/>
</dbReference>
<feature type="region of interest" description="Disordered" evidence="5">
    <location>
        <begin position="99"/>
        <end position="128"/>
    </location>
</feature>
<dbReference type="EMBL" id="FN649727">
    <property type="protein sequence ID" value="CBJ25692.1"/>
    <property type="molecule type" value="Genomic_DNA"/>
</dbReference>
<evidence type="ECO:0000313" key="7">
    <source>
        <dbReference type="Proteomes" id="UP000002630"/>
    </source>
</evidence>
<dbReference type="Pfam" id="PF10211">
    <property type="entry name" value="Ax_dynein_light"/>
    <property type="match status" value="1"/>
</dbReference>
<accession>D7G6Z9</accession>
<name>D7G6Z9_ECTSI</name>
<evidence type="ECO:0000256" key="5">
    <source>
        <dbReference type="SAM" id="MobiDB-lite"/>
    </source>
</evidence>
<comment type="similarity">
    <text evidence="4">Belongs to the inner dynein arm light chain family.</text>
</comment>
<dbReference type="EMBL" id="FN649035">
    <property type="protein sequence ID" value="CBJ25692.1"/>
    <property type="molecule type" value="Genomic_DNA"/>
</dbReference>
<protein>
    <submittedName>
        <fullName evidence="6">Dynein light chain</fullName>
    </submittedName>
</protein>
<dbReference type="InParanoid" id="D7G6Z9"/>
<evidence type="ECO:0000256" key="2">
    <source>
        <dbReference type="ARBA" id="ARBA00023054"/>
    </source>
</evidence>
<dbReference type="AlphaFoldDB" id="D7G6Z9"/>
<dbReference type="GO" id="GO:0030286">
    <property type="term" value="C:dynein complex"/>
    <property type="evidence" value="ECO:0007669"/>
    <property type="project" value="UniProtKB-KW"/>
</dbReference>
<dbReference type="GO" id="GO:0045504">
    <property type="term" value="F:dynein heavy chain binding"/>
    <property type="evidence" value="ECO:0007669"/>
    <property type="project" value="TreeGrafter"/>
</dbReference>
<dbReference type="Proteomes" id="UP000002630">
    <property type="component" value="Linkage Group LG02"/>
</dbReference>
<keyword evidence="7" id="KW-1185">Reference proteome</keyword>
<evidence type="ECO:0000256" key="4">
    <source>
        <dbReference type="ARBA" id="ARBA00038114"/>
    </source>
</evidence>
<evidence type="ECO:0000313" key="6">
    <source>
        <dbReference type="EMBL" id="CBJ25692.1"/>
    </source>
</evidence>
<proteinExistence type="inferred from homology"/>
<evidence type="ECO:0000256" key="3">
    <source>
        <dbReference type="ARBA" id="ARBA00023175"/>
    </source>
</evidence>
<sequence>MSATCGCVVVRRCIFIFPMIPEPSALGDLPLGALTEAVSAESAAGPTCSSADEVDDDFSILKYEDPVLARPDIAFDMRMGHDSLPQYISLYASDERRPDEATQRLAGVGAAAPGSTRNTTRRPRGGGDDITAVLKAILPNKEYADAAGEWVQTVSGTVRSRGELEKVQNKVEARLATLQARPGAVCAVRESVFSELYDEVIREITLQSPERGLLLLRLRDETRMNLDTYAEIYRCLMLPSCLFQMKKSVFTTELHSIIFDRRTVIN</sequence>
<dbReference type="GO" id="GO:0005930">
    <property type="term" value="C:axoneme"/>
    <property type="evidence" value="ECO:0007669"/>
    <property type="project" value="TreeGrafter"/>
</dbReference>
<dbReference type="OrthoDB" id="273640at2759"/>